<dbReference type="PANTHER" id="PTHR43025">
    <property type="entry name" value="MONOGALACTOSYLDIACYLGLYCEROL SYNTHASE"/>
    <property type="match status" value="1"/>
</dbReference>
<comment type="caution">
    <text evidence="6">The sequence shown here is derived from an EMBL/GenBank/DDBJ whole genome shotgun (WGS) entry which is preliminary data.</text>
</comment>
<dbReference type="InterPro" id="IPR001296">
    <property type="entry name" value="Glyco_trans_1"/>
</dbReference>
<dbReference type="InterPro" id="IPR050519">
    <property type="entry name" value="Glycosyltransf_28_UgtP"/>
</dbReference>
<evidence type="ECO:0000256" key="3">
    <source>
        <dbReference type="ARBA" id="ARBA00022679"/>
    </source>
</evidence>
<sequence length="433" mass="46849">MRAQGLARFRIPPSLTRRWRARLRAQRRWWRERWQSGGERDVLFPAVGGGMVALETLAGGGAPGPRIAILHATAGSGHKRAAQALAASISALDPSATVQEVDALVYASRLYRTGYGQGYNVLAQRAPALWGVLYHSWELAPFKRGANTVRLMDRLNLRRLARVVERERPDAIVCTHFLPIEALSPPRGGPRLTVPLYCVITDFAAHPFWAFGHVDRYFVASEAVADELAGHGVPRARIEVTGIPIEPRFALTLGRDEARRRLGLPTDRPMVLVMGGGSGVGPLAELADRLAALDSRPLVWVVCGTHERARAEIEALPAAARGDVRALGFSNEVDVLLEACDVLVSKAGGLTCSEALVKQTPMVIYRPTPGQEVRNARFLEAAGAAVHADSLEDVAACVSRWLTDPAARERARSAARGLSHPTAAASIARRVLA</sequence>
<gene>
    <name evidence="6" type="ORF">HOP12_09065</name>
</gene>
<proteinExistence type="inferred from homology"/>
<feature type="domain" description="Glycosyl transferase family 1" evidence="4">
    <location>
        <begin position="255"/>
        <end position="416"/>
    </location>
</feature>
<accession>A0A849SNW2</accession>
<dbReference type="EMBL" id="JABFRW010000107">
    <property type="protein sequence ID" value="NOT34304.1"/>
    <property type="molecule type" value="Genomic_DNA"/>
</dbReference>
<evidence type="ECO:0000313" key="6">
    <source>
        <dbReference type="EMBL" id="NOT34304.1"/>
    </source>
</evidence>
<dbReference type="InterPro" id="IPR009695">
    <property type="entry name" value="Diacylglyc_glucosyltr_N"/>
</dbReference>
<dbReference type="Pfam" id="PF00534">
    <property type="entry name" value="Glycos_transf_1"/>
    <property type="match status" value="1"/>
</dbReference>
<evidence type="ECO:0000259" key="4">
    <source>
        <dbReference type="Pfam" id="PF00534"/>
    </source>
</evidence>
<dbReference type="GO" id="GO:0009247">
    <property type="term" value="P:glycolipid biosynthetic process"/>
    <property type="evidence" value="ECO:0007669"/>
    <property type="project" value="InterPro"/>
</dbReference>
<feature type="domain" description="Diacylglycerol glucosyltransferase N-terminal" evidence="5">
    <location>
        <begin position="78"/>
        <end position="245"/>
    </location>
</feature>
<dbReference type="Pfam" id="PF06925">
    <property type="entry name" value="MGDG_synth"/>
    <property type="match status" value="1"/>
</dbReference>
<organism evidence="6 7">
    <name type="scientific">Eiseniibacteriota bacterium</name>
    <dbReference type="NCBI Taxonomy" id="2212470"/>
    <lineage>
        <taxon>Bacteria</taxon>
        <taxon>Candidatus Eiseniibacteriota</taxon>
    </lineage>
</organism>
<feature type="non-terminal residue" evidence="6">
    <location>
        <position position="433"/>
    </location>
</feature>
<evidence type="ECO:0000256" key="2">
    <source>
        <dbReference type="ARBA" id="ARBA00022676"/>
    </source>
</evidence>
<keyword evidence="2" id="KW-0328">Glycosyltransferase</keyword>
<keyword evidence="3 6" id="KW-0808">Transferase</keyword>
<dbReference type="Gene3D" id="3.40.50.2000">
    <property type="entry name" value="Glycogen Phosphorylase B"/>
    <property type="match status" value="2"/>
</dbReference>
<evidence type="ECO:0000259" key="5">
    <source>
        <dbReference type="Pfam" id="PF06925"/>
    </source>
</evidence>
<dbReference type="PANTHER" id="PTHR43025:SF3">
    <property type="entry name" value="MONOGALACTOSYLDIACYLGLYCEROL SYNTHASE 1, CHLOROPLASTIC"/>
    <property type="match status" value="1"/>
</dbReference>
<dbReference type="GO" id="GO:0016020">
    <property type="term" value="C:membrane"/>
    <property type="evidence" value="ECO:0007669"/>
    <property type="project" value="GOC"/>
</dbReference>
<reference evidence="6 7" key="1">
    <citation type="submission" date="2020-04" db="EMBL/GenBank/DDBJ databases">
        <title>Metagenomic profiling of ammonia- and methane-oxidizing microorganisms in a Dutch drinking water treatment plant.</title>
        <authorList>
            <person name="Poghosyan L."/>
            <person name="Leucker S."/>
        </authorList>
    </citation>
    <scope>NUCLEOTIDE SEQUENCE [LARGE SCALE GENOMIC DNA]</scope>
    <source>
        <strain evidence="6">S-RSF-IL-03</strain>
    </source>
</reference>
<evidence type="ECO:0000256" key="1">
    <source>
        <dbReference type="ARBA" id="ARBA00006962"/>
    </source>
</evidence>
<name>A0A849SNW2_UNCEI</name>
<dbReference type="SUPFAM" id="SSF53756">
    <property type="entry name" value="UDP-Glycosyltransferase/glycogen phosphorylase"/>
    <property type="match status" value="1"/>
</dbReference>
<protein>
    <submittedName>
        <fullName evidence="6">Glycosyltransferase</fullName>
    </submittedName>
</protein>
<dbReference type="GO" id="GO:0016758">
    <property type="term" value="F:hexosyltransferase activity"/>
    <property type="evidence" value="ECO:0007669"/>
    <property type="project" value="InterPro"/>
</dbReference>
<evidence type="ECO:0000313" key="7">
    <source>
        <dbReference type="Proteomes" id="UP000580839"/>
    </source>
</evidence>
<dbReference type="Proteomes" id="UP000580839">
    <property type="component" value="Unassembled WGS sequence"/>
</dbReference>
<comment type="similarity">
    <text evidence="1">Belongs to the glycosyltransferase 28 family.</text>
</comment>
<dbReference type="AlphaFoldDB" id="A0A849SNW2"/>